<name>A0A2S0WKY2_9ACTN</name>
<dbReference type="RefSeq" id="WP_108577626.1">
    <property type="nucleotide sequence ID" value="NZ_CP026952.1"/>
</dbReference>
<evidence type="ECO:0000313" key="2">
    <source>
        <dbReference type="Proteomes" id="UP000244384"/>
    </source>
</evidence>
<dbReference type="GO" id="GO:0032259">
    <property type="term" value="P:methylation"/>
    <property type="evidence" value="ECO:0007669"/>
    <property type="project" value="UniProtKB-KW"/>
</dbReference>
<dbReference type="EMBL" id="CP026952">
    <property type="protein sequence ID" value="AWB91981.1"/>
    <property type="molecule type" value="Genomic_DNA"/>
</dbReference>
<keyword evidence="1" id="KW-0489">Methyltransferase</keyword>
<proteinExistence type="predicted"/>
<dbReference type="PANTHER" id="PTHR43861">
    <property type="entry name" value="TRANS-ACONITATE 2-METHYLTRANSFERASE-RELATED"/>
    <property type="match status" value="1"/>
</dbReference>
<dbReference type="OrthoDB" id="3366024at2"/>
<dbReference type="Pfam" id="PF08241">
    <property type="entry name" value="Methyltransf_11"/>
    <property type="match status" value="1"/>
</dbReference>
<dbReference type="Proteomes" id="UP000244384">
    <property type="component" value="Chromosome"/>
</dbReference>
<dbReference type="GO" id="GO:0008757">
    <property type="term" value="F:S-adenosylmethionine-dependent methyltransferase activity"/>
    <property type="evidence" value="ECO:0007669"/>
    <property type="project" value="InterPro"/>
</dbReference>
<accession>A0A2S0WKY2</accession>
<keyword evidence="1" id="KW-0808">Transferase</keyword>
<accession>A0A5F2ETA2</accession>
<dbReference type="InterPro" id="IPR029063">
    <property type="entry name" value="SAM-dependent_MTases_sf"/>
</dbReference>
<gene>
    <name evidence="1" type="ORF">C3E78_07095</name>
</gene>
<dbReference type="SUPFAM" id="SSF53335">
    <property type="entry name" value="S-adenosyl-L-methionine-dependent methyltransferases"/>
    <property type="match status" value="1"/>
</dbReference>
<dbReference type="Gene3D" id="3.40.50.150">
    <property type="entry name" value="Vaccinia Virus protein VP39"/>
    <property type="match status" value="1"/>
</dbReference>
<dbReference type="CDD" id="cd02440">
    <property type="entry name" value="AdoMet_MTases"/>
    <property type="match status" value="1"/>
</dbReference>
<dbReference type="InterPro" id="IPR013216">
    <property type="entry name" value="Methyltransf_11"/>
</dbReference>
<evidence type="ECO:0000313" key="1">
    <source>
        <dbReference type="EMBL" id="AWB91981.1"/>
    </source>
</evidence>
<sequence length="256" mass="26288">MGPVRSELMWQAVVDAVEIAGSGDPLDVLDLGGGTGGDAVRLAQLGHRVTVVDPSPDALASLHRRGVEAGPSGAVRGVQGDASDLLDHVGPASFDLVVCHGVLEHVDDPGVALSTVGTVLRPGGHVSVVVAGRNAAVAARALAGDFVTAQTLLGRTVDTWDVRTMGARRFVPSELEELLTTRGFTPVEANGLRVFADLVPSAIVDTEPGARDALYALERLVRSCPEFSGLSAGLQSIARLDSVEAPPNPGGNSATL</sequence>
<dbReference type="PANTHER" id="PTHR43861:SF1">
    <property type="entry name" value="TRANS-ACONITATE 2-METHYLTRANSFERASE"/>
    <property type="match status" value="1"/>
</dbReference>
<dbReference type="KEGG" id="aez:C3E78_07095"/>
<protein>
    <submittedName>
        <fullName evidence="1">SAM-dependent methyltransferase</fullName>
    </submittedName>
</protein>
<organism evidence="1 2">
    <name type="scientific">Aeromicrobium chenweiae</name>
    <dbReference type="NCBI Taxonomy" id="2079793"/>
    <lineage>
        <taxon>Bacteria</taxon>
        <taxon>Bacillati</taxon>
        <taxon>Actinomycetota</taxon>
        <taxon>Actinomycetes</taxon>
        <taxon>Propionibacteriales</taxon>
        <taxon>Nocardioidaceae</taxon>
        <taxon>Aeromicrobium</taxon>
    </lineage>
</organism>
<reference evidence="2" key="1">
    <citation type="submission" date="2018-01" db="EMBL/GenBank/DDBJ databases">
        <authorList>
            <person name="Li J."/>
        </authorList>
    </citation>
    <scope>NUCLEOTIDE SEQUENCE [LARGE SCALE GENOMIC DNA]</scope>
    <source>
        <strain evidence="2">592</strain>
    </source>
</reference>
<keyword evidence="2" id="KW-1185">Reference proteome</keyword>
<dbReference type="AlphaFoldDB" id="A0A2S0WKY2"/>